<evidence type="ECO:0000259" key="4">
    <source>
        <dbReference type="Pfam" id="PF13359"/>
    </source>
</evidence>
<dbReference type="Proteomes" id="UP000518752">
    <property type="component" value="Unassembled WGS sequence"/>
</dbReference>
<name>A0A8H5LVU1_9AGAR</name>
<evidence type="ECO:0000313" key="6">
    <source>
        <dbReference type="EMBL" id="KAF5371885.1"/>
    </source>
</evidence>
<dbReference type="Pfam" id="PF13359">
    <property type="entry name" value="DDE_Tnp_4"/>
    <property type="match status" value="1"/>
</dbReference>
<dbReference type="GO" id="GO:0046872">
    <property type="term" value="F:metal ion binding"/>
    <property type="evidence" value="ECO:0007669"/>
    <property type="project" value="UniProtKB-KW"/>
</dbReference>
<keyword evidence="2" id="KW-0479">Metal-binding</keyword>
<dbReference type="PANTHER" id="PTHR48471">
    <property type="entry name" value="DDE TNP4 DOMAIN-CONTAINING PROTEIN"/>
    <property type="match status" value="1"/>
</dbReference>
<dbReference type="EMBL" id="JAACJN010000114">
    <property type="protein sequence ID" value="KAF5371882.1"/>
    <property type="molecule type" value="Genomic_DNA"/>
</dbReference>
<evidence type="ECO:0000256" key="2">
    <source>
        <dbReference type="ARBA" id="ARBA00022723"/>
    </source>
</evidence>
<evidence type="ECO:0000313" key="5">
    <source>
        <dbReference type="EMBL" id="KAF5371882.1"/>
    </source>
</evidence>
<keyword evidence="7" id="KW-1185">Reference proteome</keyword>
<gene>
    <name evidence="6" type="ORF">D9757_010573</name>
    <name evidence="5" type="ORF">D9757_010574</name>
</gene>
<feature type="domain" description="DDE Tnp4" evidence="4">
    <location>
        <begin position="243"/>
        <end position="407"/>
    </location>
</feature>
<dbReference type="EMBL" id="JAACJN010000114">
    <property type="protein sequence ID" value="KAF5371885.1"/>
    <property type="molecule type" value="Genomic_DNA"/>
</dbReference>
<comment type="cofactor">
    <cofactor evidence="1">
        <name>a divalent metal cation</name>
        <dbReference type="ChEBI" id="CHEBI:60240"/>
    </cofactor>
</comment>
<feature type="compositionally biased region" description="Basic residues" evidence="3">
    <location>
        <begin position="70"/>
        <end position="82"/>
    </location>
</feature>
<dbReference type="AlphaFoldDB" id="A0A8H5LVU1"/>
<comment type="caution">
    <text evidence="6">The sequence shown here is derived from an EMBL/GenBank/DDBJ whole genome shotgun (WGS) entry which is preliminary data.</text>
</comment>
<evidence type="ECO:0000256" key="1">
    <source>
        <dbReference type="ARBA" id="ARBA00001968"/>
    </source>
</evidence>
<dbReference type="InterPro" id="IPR027806">
    <property type="entry name" value="HARBI1_dom"/>
</dbReference>
<reference evidence="6 7" key="1">
    <citation type="journal article" date="2020" name="ISME J.">
        <title>Uncovering the hidden diversity of litter-decomposition mechanisms in mushroom-forming fungi.</title>
        <authorList>
            <person name="Floudas D."/>
            <person name="Bentzer J."/>
            <person name="Ahren D."/>
            <person name="Johansson T."/>
            <person name="Persson P."/>
            <person name="Tunlid A."/>
        </authorList>
    </citation>
    <scope>NUCLEOTIDE SEQUENCE [LARGE SCALE GENOMIC DNA]</scope>
    <source>
        <strain evidence="6 7">CBS 406.79</strain>
    </source>
</reference>
<evidence type="ECO:0000313" key="7">
    <source>
        <dbReference type="Proteomes" id="UP000518752"/>
    </source>
</evidence>
<dbReference type="OrthoDB" id="78198at2759"/>
<feature type="region of interest" description="Disordered" evidence="3">
    <location>
        <begin position="67"/>
        <end position="86"/>
    </location>
</feature>
<sequence>MAHLMPPFRSRPAHHLFCSPSVLLLKPEMQSEFLSLLFQQQLEEEEDERNHRNLAILGVLAAGIADSQSKHARRRNPSRRYLTRPQLMPDPRAESPWVRLWQGQEDRAFITTMGFDVATFRFILEGRNRFADIWDNTPIPREDVSSASAPRPHTRSLDAAGALGLVLHYLGSAIHEVQLQQIFAVVPSVLTRYLKFSLHILLTTLRRMNEARIKIPSNAAEYEELSALITARHPLLEGAFGSIDGLSLAVQVSEDPELENATYNGWKTDHRITNVLMFSPKGTIIDCVLNAPGSWHDAHTAKPIFERLRSDVPSGFYVVSDTAFPRGPAAIQGKIQAPMKGGERIPADPVQQEQAMARNRQLLSYRQTAEWGMRIMQGSFGRLRVPLPISNPDARQELLEICCRLTNVRAICVGINQIRSVYLPTWKASEDDRLWDELGNMLFGEIRRVDRVARFHVVPVA</sequence>
<evidence type="ECO:0000256" key="3">
    <source>
        <dbReference type="SAM" id="MobiDB-lite"/>
    </source>
</evidence>
<dbReference type="PANTHER" id="PTHR48471:SF1">
    <property type="entry name" value="DDE TNP4 DOMAIN-CONTAINING PROTEIN"/>
    <property type="match status" value="1"/>
</dbReference>
<organism evidence="6 7">
    <name type="scientific">Collybiopsis confluens</name>
    <dbReference type="NCBI Taxonomy" id="2823264"/>
    <lineage>
        <taxon>Eukaryota</taxon>
        <taxon>Fungi</taxon>
        <taxon>Dikarya</taxon>
        <taxon>Basidiomycota</taxon>
        <taxon>Agaricomycotina</taxon>
        <taxon>Agaricomycetes</taxon>
        <taxon>Agaricomycetidae</taxon>
        <taxon>Agaricales</taxon>
        <taxon>Marasmiineae</taxon>
        <taxon>Omphalotaceae</taxon>
        <taxon>Collybiopsis</taxon>
    </lineage>
</organism>
<accession>A0A8H5LVU1</accession>
<protein>
    <recommendedName>
        <fullName evidence="4">DDE Tnp4 domain-containing protein</fullName>
    </recommendedName>
</protein>
<proteinExistence type="predicted"/>